<evidence type="ECO:0000259" key="6">
    <source>
        <dbReference type="PROSITE" id="PS50262"/>
    </source>
</evidence>
<sequence length="100" mass="11770">MIKVLNRTWYAIRIYLTFTTRMLSVWTVVILSMERFLLIVSPLRFYKFLRPKVAWITMAITCAIIGLINVPWVFSFNYVSGPSCLREFILDHDDYEAAAK</sequence>
<evidence type="ECO:0000313" key="7">
    <source>
        <dbReference type="EMBL" id="VDP80871.1"/>
    </source>
</evidence>
<evidence type="ECO:0000256" key="5">
    <source>
        <dbReference type="SAM" id="Phobius"/>
    </source>
</evidence>
<keyword evidence="2 5" id="KW-0812">Transmembrane</keyword>
<feature type="domain" description="G-protein coupled receptors family 1 profile" evidence="6">
    <location>
        <begin position="1"/>
        <end position="100"/>
    </location>
</feature>
<feature type="transmembrane region" description="Helical" evidence="5">
    <location>
        <begin position="53"/>
        <end position="74"/>
    </location>
</feature>
<dbReference type="AlphaFoldDB" id="A0A183AK69"/>
<dbReference type="SUPFAM" id="SSF81321">
    <property type="entry name" value="Family A G protein-coupled receptor-like"/>
    <property type="match status" value="1"/>
</dbReference>
<evidence type="ECO:0000256" key="1">
    <source>
        <dbReference type="ARBA" id="ARBA00004370"/>
    </source>
</evidence>
<dbReference type="PROSITE" id="PS00237">
    <property type="entry name" value="G_PROTEIN_RECEP_F1_1"/>
    <property type="match status" value="1"/>
</dbReference>
<comment type="subcellular location">
    <subcellularLocation>
        <location evidence="1">Membrane</location>
    </subcellularLocation>
</comment>
<dbReference type="InterPro" id="IPR017452">
    <property type="entry name" value="GPCR_Rhodpsn_7TM"/>
</dbReference>
<keyword evidence="4 5" id="KW-0472">Membrane</keyword>
<dbReference type="PROSITE" id="PS50262">
    <property type="entry name" value="G_PROTEIN_RECEP_F1_2"/>
    <property type="match status" value="1"/>
</dbReference>
<gene>
    <name evidence="7" type="ORF">ECPE_LOCUS7354</name>
</gene>
<organism evidence="9">
    <name type="scientific">Echinostoma caproni</name>
    <dbReference type="NCBI Taxonomy" id="27848"/>
    <lineage>
        <taxon>Eukaryota</taxon>
        <taxon>Metazoa</taxon>
        <taxon>Spiralia</taxon>
        <taxon>Lophotrochozoa</taxon>
        <taxon>Platyhelminthes</taxon>
        <taxon>Trematoda</taxon>
        <taxon>Digenea</taxon>
        <taxon>Plagiorchiida</taxon>
        <taxon>Echinostomata</taxon>
        <taxon>Echinostomatoidea</taxon>
        <taxon>Echinostomatidae</taxon>
        <taxon>Echinostoma</taxon>
    </lineage>
</organism>
<evidence type="ECO:0000256" key="4">
    <source>
        <dbReference type="ARBA" id="ARBA00023136"/>
    </source>
</evidence>
<keyword evidence="3 5" id="KW-1133">Transmembrane helix</keyword>
<evidence type="ECO:0000256" key="2">
    <source>
        <dbReference type="ARBA" id="ARBA00022692"/>
    </source>
</evidence>
<reference evidence="7 8" key="2">
    <citation type="submission" date="2018-11" db="EMBL/GenBank/DDBJ databases">
        <authorList>
            <consortium name="Pathogen Informatics"/>
        </authorList>
    </citation>
    <scope>NUCLEOTIDE SEQUENCE [LARGE SCALE GENOMIC DNA]</scope>
    <source>
        <strain evidence="7 8">Egypt</strain>
    </source>
</reference>
<keyword evidence="8" id="KW-1185">Reference proteome</keyword>
<proteinExistence type="predicted"/>
<reference evidence="9" key="1">
    <citation type="submission" date="2016-06" db="UniProtKB">
        <authorList>
            <consortium name="WormBaseParasite"/>
        </authorList>
    </citation>
    <scope>IDENTIFICATION</scope>
</reference>
<dbReference type="OrthoDB" id="6236815at2759"/>
<dbReference type="EMBL" id="UZAN01044487">
    <property type="protein sequence ID" value="VDP80871.1"/>
    <property type="molecule type" value="Genomic_DNA"/>
</dbReference>
<dbReference type="WBParaSite" id="ECPE_0000737001-mRNA-1">
    <property type="protein sequence ID" value="ECPE_0000737001-mRNA-1"/>
    <property type="gene ID" value="ECPE_0000737001"/>
</dbReference>
<evidence type="ECO:0000313" key="8">
    <source>
        <dbReference type="Proteomes" id="UP000272942"/>
    </source>
</evidence>
<name>A0A183AK69_9TREM</name>
<accession>A0A183AK69</accession>
<dbReference type="Proteomes" id="UP000272942">
    <property type="component" value="Unassembled WGS sequence"/>
</dbReference>
<dbReference type="InterPro" id="IPR000276">
    <property type="entry name" value="GPCR_Rhodpsn"/>
</dbReference>
<evidence type="ECO:0000256" key="3">
    <source>
        <dbReference type="ARBA" id="ARBA00022989"/>
    </source>
</evidence>
<dbReference type="GO" id="GO:0004930">
    <property type="term" value="F:G protein-coupled receptor activity"/>
    <property type="evidence" value="ECO:0007669"/>
    <property type="project" value="InterPro"/>
</dbReference>
<dbReference type="GO" id="GO:0016020">
    <property type="term" value="C:membrane"/>
    <property type="evidence" value="ECO:0007669"/>
    <property type="project" value="UniProtKB-SubCell"/>
</dbReference>
<evidence type="ECO:0000313" key="9">
    <source>
        <dbReference type="WBParaSite" id="ECPE_0000737001-mRNA-1"/>
    </source>
</evidence>
<protein>
    <submittedName>
        <fullName evidence="9">G_PROTEIN_RECEP_F1_2 domain-containing protein</fullName>
    </submittedName>
</protein>
<dbReference type="Gene3D" id="1.20.1070.10">
    <property type="entry name" value="Rhodopsin 7-helix transmembrane proteins"/>
    <property type="match status" value="1"/>
</dbReference>
<dbReference type="Pfam" id="PF00001">
    <property type="entry name" value="7tm_1"/>
    <property type="match status" value="1"/>
</dbReference>